<name>A0A5B7JFD4_PORTR</name>
<feature type="chain" id="PRO_5022777326" evidence="1">
    <location>
        <begin position="22"/>
        <end position="55"/>
    </location>
</feature>
<comment type="caution">
    <text evidence="2">The sequence shown here is derived from an EMBL/GenBank/DDBJ whole genome shotgun (WGS) entry which is preliminary data.</text>
</comment>
<evidence type="ECO:0000256" key="1">
    <source>
        <dbReference type="SAM" id="SignalP"/>
    </source>
</evidence>
<reference evidence="2 3" key="1">
    <citation type="submission" date="2019-05" db="EMBL/GenBank/DDBJ databases">
        <title>Another draft genome of Portunus trituberculatus and its Hox gene families provides insights of decapod evolution.</title>
        <authorList>
            <person name="Jeong J.-H."/>
            <person name="Song I."/>
            <person name="Kim S."/>
            <person name="Choi T."/>
            <person name="Kim D."/>
            <person name="Ryu S."/>
            <person name="Kim W."/>
        </authorList>
    </citation>
    <scope>NUCLEOTIDE SEQUENCE [LARGE SCALE GENOMIC DNA]</scope>
    <source>
        <tissue evidence="2">Muscle</tissue>
    </source>
</reference>
<sequence>MKLLLSIPLVIIVMLKPSASPSPYCTSSTYISSQAIINTPPPAFPLLSLLQTLYH</sequence>
<keyword evidence="3" id="KW-1185">Reference proteome</keyword>
<accession>A0A5B7JFD4</accession>
<organism evidence="2 3">
    <name type="scientific">Portunus trituberculatus</name>
    <name type="common">Swimming crab</name>
    <name type="synonym">Neptunus trituberculatus</name>
    <dbReference type="NCBI Taxonomy" id="210409"/>
    <lineage>
        <taxon>Eukaryota</taxon>
        <taxon>Metazoa</taxon>
        <taxon>Ecdysozoa</taxon>
        <taxon>Arthropoda</taxon>
        <taxon>Crustacea</taxon>
        <taxon>Multicrustacea</taxon>
        <taxon>Malacostraca</taxon>
        <taxon>Eumalacostraca</taxon>
        <taxon>Eucarida</taxon>
        <taxon>Decapoda</taxon>
        <taxon>Pleocyemata</taxon>
        <taxon>Brachyura</taxon>
        <taxon>Eubrachyura</taxon>
        <taxon>Portunoidea</taxon>
        <taxon>Portunidae</taxon>
        <taxon>Portuninae</taxon>
        <taxon>Portunus</taxon>
    </lineage>
</organism>
<dbReference type="Proteomes" id="UP000324222">
    <property type="component" value="Unassembled WGS sequence"/>
</dbReference>
<evidence type="ECO:0000313" key="2">
    <source>
        <dbReference type="EMBL" id="MPC95470.1"/>
    </source>
</evidence>
<feature type="signal peptide" evidence="1">
    <location>
        <begin position="1"/>
        <end position="21"/>
    </location>
</feature>
<keyword evidence="1" id="KW-0732">Signal</keyword>
<dbReference type="AlphaFoldDB" id="A0A5B7JFD4"/>
<gene>
    <name evidence="2" type="ORF">E2C01_090684</name>
</gene>
<protein>
    <submittedName>
        <fullName evidence="2">Uncharacterized protein</fullName>
    </submittedName>
</protein>
<proteinExistence type="predicted"/>
<evidence type="ECO:0000313" key="3">
    <source>
        <dbReference type="Proteomes" id="UP000324222"/>
    </source>
</evidence>
<dbReference type="EMBL" id="VSRR010102364">
    <property type="protein sequence ID" value="MPC95470.1"/>
    <property type="molecule type" value="Genomic_DNA"/>
</dbReference>